<dbReference type="Pfam" id="PF01545">
    <property type="entry name" value="Cation_efflux"/>
    <property type="match status" value="1"/>
</dbReference>
<comment type="subcellular location">
    <subcellularLocation>
        <location evidence="1">Membrane</location>
        <topology evidence="1">Multi-pass membrane protein</topology>
    </subcellularLocation>
</comment>
<evidence type="ECO:0000256" key="2">
    <source>
        <dbReference type="ARBA" id="ARBA00022448"/>
    </source>
</evidence>
<keyword evidence="2" id="KW-0813">Transport</keyword>
<keyword evidence="4 6" id="KW-1133">Transmembrane helix</keyword>
<dbReference type="AlphaFoldDB" id="A0A849KPV6"/>
<dbReference type="Gene3D" id="1.20.1510.10">
    <property type="entry name" value="Cation efflux protein transmembrane domain"/>
    <property type="match status" value="1"/>
</dbReference>
<evidence type="ECO:0000313" key="8">
    <source>
        <dbReference type="EMBL" id="NNU43839.1"/>
    </source>
</evidence>
<dbReference type="InterPro" id="IPR027469">
    <property type="entry name" value="Cation_efflux_TMD_sf"/>
</dbReference>
<dbReference type="EMBL" id="JABFCS010000001">
    <property type="protein sequence ID" value="NNU43839.1"/>
    <property type="molecule type" value="Genomic_DNA"/>
</dbReference>
<protein>
    <submittedName>
        <fullName evidence="8">Cation transporter</fullName>
    </submittedName>
</protein>
<reference evidence="8 9" key="1">
    <citation type="submission" date="2020-05" db="EMBL/GenBank/DDBJ databases">
        <authorList>
            <person name="Khan S.A."/>
            <person name="Jeon C.O."/>
            <person name="Chun B.H."/>
        </authorList>
    </citation>
    <scope>NUCLEOTIDE SEQUENCE [LARGE SCALE GENOMIC DNA]</scope>
    <source>
        <strain evidence="8 9">B156</strain>
    </source>
</reference>
<dbReference type="PANTHER" id="PTHR43840:SF15">
    <property type="entry name" value="MITOCHONDRIAL METAL TRANSPORTER 1-RELATED"/>
    <property type="match status" value="1"/>
</dbReference>
<keyword evidence="3 6" id="KW-0812">Transmembrane</keyword>
<keyword evidence="9" id="KW-1185">Reference proteome</keyword>
<dbReference type="SUPFAM" id="SSF161111">
    <property type="entry name" value="Cation efflux protein transmembrane domain-like"/>
    <property type="match status" value="1"/>
</dbReference>
<evidence type="ECO:0000256" key="1">
    <source>
        <dbReference type="ARBA" id="ARBA00004141"/>
    </source>
</evidence>
<gene>
    <name evidence="8" type="ORF">HK415_12785</name>
</gene>
<dbReference type="Proteomes" id="UP000552954">
    <property type="component" value="Unassembled WGS sequence"/>
</dbReference>
<keyword evidence="5 6" id="KW-0472">Membrane</keyword>
<sequence length="236" mass="24195">MASKQDASLRGTLRVQGHNRNPCRCTTTTATRTATTITTSSRRAGAPGLRKVLWIALVANALMFLVEIGAGVASASVSLLADAIDFFGDAGNYALSLAVLAMGTVARAKAALFKAATMVLFGVGVLARAAWAAHSGEVPEPVTMGAIGTLALLTNVGVGVLLYAYREGDANMRSVWLCTRNDAIGNVAVLLAAVGVFGTGTRWPDLLVAAVMAGLALTAGLAVVRQARRELQAGGA</sequence>
<evidence type="ECO:0000256" key="5">
    <source>
        <dbReference type="ARBA" id="ARBA00023136"/>
    </source>
</evidence>
<organism evidence="8 9">
    <name type="scientific">Ramlibacter montanisoli</name>
    <dbReference type="NCBI Taxonomy" id="2732512"/>
    <lineage>
        <taxon>Bacteria</taxon>
        <taxon>Pseudomonadati</taxon>
        <taxon>Pseudomonadota</taxon>
        <taxon>Betaproteobacteria</taxon>
        <taxon>Burkholderiales</taxon>
        <taxon>Comamonadaceae</taxon>
        <taxon>Ramlibacter</taxon>
    </lineage>
</organism>
<feature type="transmembrane region" description="Helical" evidence="6">
    <location>
        <begin position="183"/>
        <end position="200"/>
    </location>
</feature>
<name>A0A849KPV6_9BURK</name>
<feature type="transmembrane region" description="Helical" evidence="6">
    <location>
        <begin position="206"/>
        <end position="224"/>
    </location>
</feature>
<feature type="domain" description="Cation efflux protein transmembrane" evidence="7">
    <location>
        <begin position="110"/>
        <end position="231"/>
    </location>
</feature>
<feature type="transmembrane region" description="Helical" evidence="6">
    <location>
        <begin position="86"/>
        <end position="105"/>
    </location>
</feature>
<reference evidence="8 9" key="2">
    <citation type="submission" date="2020-06" db="EMBL/GenBank/DDBJ databases">
        <title>Ramlibacter rhizophilus sp. nov., isolated from rhizosphere soil of national flower Mugunghwa from South Korea.</title>
        <authorList>
            <person name="Zheng-Fei Y."/>
            <person name="Huan T."/>
        </authorList>
    </citation>
    <scope>NUCLEOTIDE SEQUENCE [LARGE SCALE GENOMIC DNA]</scope>
    <source>
        <strain evidence="8 9">B156</strain>
    </source>
</reference>
<dbReference type="PANTHER" id="PTHR43840">
    <property type="entry name" value="MITOCHONDRIAL METAL TRANSPORTER 1-RELATED"/>
    <property type="match status" value="1"/>
</dbReference>
<comment type="caution">
    <text evidence="8">The sequence shown here is derived from an EMBL/GenBank/DDBJ whole genome shotgun (WGS) entry which is preliminary data.</text>
</comment>
<dbReference type="InterPro" id="IPR058533">
    <property type="entry name" value="Cation_efflux_TM"/>
</dbReference>
<accession>A0A849KPV6</accession>
<feature type="transmembrane region" description="Helical" evidence="6">
    <location>
        <begin position="112"/>
        <end position="131"/>
    </location>
</feature>
<evidence type="ECO:0000256" key="4">
    <source>
        <dbReference type="ARBA" id="ARBA00022989"/>
    </source>
</evidence>
<dbReference type="GO" id="GO:0016020">
    <property type="term" value="C:membrane"/>
    <property type="evidence" value="ECO:0007669"/>
    <property type="project" value="UniProtKB-SubCell"/>
</dbReference>
<evidence type="ECO:0000259" key="7">
    <source>
        <dbReference type="Pfam" id="PF01545"/>
    </source>
</evidence>
<evidence type="ECO:0000256" key="6">
    <source>
        <dbReference type="SAM" id="Phobius"/>
    </source>
</evidence>
<dbReference type="InterPro" id="IPR050291">
    <property type="entry name" value="CDF_Transporter"/>
</dbReference>
<evidence type="ECO:0000313" key="9">
    <source>
        <dbReference type="Proteomes" id="UP000552954"/>
    </source>
</evidence>
<feature type="transmembrane region" description="Helical" evidence="6">
    <location>
        <begin position="143"/>
        <end position="163"/>
    </location>
</feature>
<evidence type="ECO:0000256" key="3">
    <source>
        <dbReference type="ARBA" id="ARBA00022692"/>
    </source>
</evidence>
<feature type="transmembrane region" description="Helical" evidence="6">
    <location>
        <begin position="52"/>
        <end position="80"/>
    </location>
</feature>
<proteinExistence type="predicted"/>
<dbReference type="GO" id="GO:0008324">
    <property type="term" value="F:monoatomic cation transmembrane transporter activity"/>
    <property type="evidence" value="ECO:0007669"/>
    <property type="project" value="InterPro"/>
</dbReference>